<dbReference type="AlphaFoldDB" id="A0A166GFQ0"/>
<name>A0A166GFQ0_9AGAM</name>
<evidence type="ECO:0000313" key="1">
    <source>
        <dbReference type="EMBL" id="KZP17788.1"/>
    </source>
</evidence>
<dbReference type="STRING" id="436010.A0A166GFQ0"/>
<accession>A0A166GFQ0</accession>
<reference evidence="1 2" key="1">
    <citation type="journal article" date="2016" name="Mol. Biol. Evol.">
        <title>Comparative Genomics of Early-Diverging Mushroom-Forming Fungi Provides Insights into the Origins of Lignocellulose Decay Capabilities.</title>
        <authorList>
            <person name="Nagy L.G."/>
            <person name="Riley R."/>
            <person name="Tritt A."/>
            <person name="Adam C."/>
            <person name="Daum C."/>
            <person name="Floudas D."/>
            <person name="Sun H."/>
            <person name="Yadav J.S."/>
            <person name="Pangilinan J."/>
            <person name="Larsson K.H."/>
            <person name="Matsuura K."/>
            <person name="Barry K."/>
            <person name="Labutti K."/>
            <person name="Kuo R."/>
            <person name="Ohm R.A."/>
            <person name="Bhattacharya S.S."/>
            <person name="Shirouzu T."/>
            <person name="Yoshinaga Y."/>
            <person name="Martin F.M."/>
            <person name="Grigoriev I.V."/>
            <person name="Hibbett D.S."/>
        </authorList>
    </citation>
    <scope>NUCLEOTIDE SEQUENCE [LARGE SCALE GENOMIC DNA]</scope>
    <source>
        <strain evidence="1 2">CBS 109695</strain>
    </source>
</reference>
<sequence>MALSGDRTTHLHINFESQHITLPVIPEHDSGSTDGPHIPTTQFAGISTAENHTSETLIQRMDGILQKLIRNLQGLTAWSASPLDLVEIAQKIVGVSTDHTKDQKKLLNLIREWKKLLDRCYSSRWCNCVRSEGLYLRPVVWGVGGGRESMWKQQNTDDKLENSDVSTHTKGGKLAKQYDRITDPRGAMVWLSVLYAKTSKASVWIQMHWRRSGGLGGVSGPSWVQIASDEHVHALHWEQRGEQVLKDAGLLEILPVICEANKRKITEAGGIAAWDVLSAANQDKRNTEAHRQPLVLEFLELIYDKKDSSSLNNLEANVYSALNDEATITELCVMVLYTQAISHPYMRQVYGPEQEHQNILDLGPFTKICFLQAWINGWEAMQRPEAVYAVQSKISALERIRGPWSHFSMHVAQAEADHRAAEATQSTIAARKQKKDAVVAKIDAVQPIDDLTVLHKVPCKLKVPDIEPQLDWHRRHGNPEIIPKKRC</sequence>
<gene>
    <name evidence="1" type="ORF">FIBSPDRAFT_894026</name>
</gene>
<dbReference type="EMBL" id="KV417579">
    <property type="protein sequence ID" value="KZP17788.1"/>
    <property type="molecule type" value="Genomic_DNA"/>
</dbReference>
<evidence type="ECO:0000313" key="2">
    <source>
        <dbReference type="Proteomes" id="UP000076532"/>
    </source>
</evidence>
<proteinExistence type="predicted"/>
<keyword evidence="2" id="KW-1185">Reference proteome</keyword>
<dbReference type="Proteomes" id="UP000076532">
    <property type="component" value="Unassembled WGS sequence"/>
</dbReference>
<protein>
    <submittedName>
        <fullName evidence="1">Uncharacterized protein</fullName>
    </submittedName>
</protein>
<organism evidence="1 2">
    <name type="scientific">Athelia psychrophila</name>
    <dbReference type="NCBI Taxonomy" id="1759441"/>
    <lineage>
        <taxon>Eukaryota</taxon>
        <taxon>Fungi</taxon>
        <taxon>Dikarya</taxon>
        <taxon>Basidiomycota</taxon>
        <taxon>Agaricomycotina</taxon>
        <taxon>Agaricomycetes</taxon>
        <taxon>Agaricomycetidae</taxon>
        <taxon>Atheliales</taxon>
        <taxon>Atheliaceae</taxon>
        <taxon>Athelia</taxon>
    </lineage>
</organism>